<feature type="region of interest" description="Disordered" evidence="1">
    <location>
        <begin position="1"/>
        <end position="24"/>
    </location>
</feature>
<name>A0AAX4KCG3_9TREE</name>
<dbReference type="KEGG" id="ker:91101113"/>
<sequence length="955" mass="102871">MSTSTATPSSSISTRNHPQQQTRYHPYSLNSNLLAYRRTGPPSIASTATTSYAPSIASTTTVVPSLNIQRQDNLRIKVNTSVAPSSHIWDEFYKEHGRPLPINEGEDGMLAENATEEQEYTISRQPPSSSEPLPVPPTSPPQYSFNEDTTISELLSMFELPSETQNPVNGIDGTSSHPATAATMVMGDYPGAEFLNLPDTASTLDAQFPSLDEFDFTHFNFGISSITTAQYAENGSQNDHLEDVATRPVFTDNEGAQDIHEIGLNSSNSIMELSLSNGNTSIATNHPSSVQSGDSSGQHTNIQPSHFSIKNQATTLSVSVPLQTDSSSTTVGQLSPTPNEENNKNKSLLNLSNKCTPSIVDSSCPSSSSSSTTNHTYPHLKRMRMKALSTDKDVIRFQKEVLNVAAKFYTDLADVFENTPSDIIKLCMSRTGVLVEDDTISDVLEDIKSLCGRLTVKASDIRGYPADEEDINMSGEEIEDEIPPPTVLVPPIAYLSAQRGSISEPIDLTASTPRSEGVTPAALPNIPQPVPPVGTSQHPLSQVTPARTDKVSTPRSSPPCPGPRSRRLHDPFTPESLGAGPSSVLPTANTSPLCPGSTPSLPSYAYTPAAHSLPAQTPLTRMLLDLPPLPNPTNRVIHGPWKPSEVERLRTLVAFSQDVEDNAPIDHTDWSWVVDNFGGTRNRHQVLIKAVELGLRETSTHHSRRIKQKGYRDAIAAMETELTTTTSISKPLQSPIPPLLPSAQITSHPPRPGATPRRHSEVVDQTISAKIGGDAGKLVKTPLMLVERGRRESDTSVLPEPFDTAKTPSRDSSLPPPGTTRPLPRALDLSSPPANERGSNSSTPSARPNTSPICLGTGPGFSPYTPRSRINTMAFKPYAHPSSAPPKPTAHNHGHGRTLSGWRLVNMAGSNDGRTSVISPTFGGFPLTGYQLAPAPAFGHMEMRVERGESDRKGT</sequence>
<evidence type="ECO:0000313" key="2">
    <source>
        <dbReference type="EMBL" id="WWD04241.1"/>
    </source>
</evidence>
<accession>A0AAX4KCG3</accession>
<feature type="region of interest" description="Disordered" evidence="1">
    <location>
        <begin position="278"/>
        <end position="303"/>
    </location>
</feature>
<reference evidence="2 3" key="1">
    <citation type="submission" date="2024-01" db="EMBL/GenBank/DDBJ databases">
        <title>Comparative genomics of Cryptococcus and Kwoniella reveals pathogenesis evolution and contrasting modes of karyotype evolution via chromosome fusion or intercentromeric recombination.</title>
        <authorList>
            <person name="Coelho M.A."/>
            <person name="David-Palma M."/>
            <person name="Shea T."/>
            <person name="Bowers K."/>
            <person name="McGinley-Smith S."/>
            <person name="Mohammad A.W."/>
            <person name="Gnirke A."/>
            <person name="Yurkov A.M."/>
            <person name="Nowrousian M."/>
            <person name="Sun S."/>
            <person name="Cuomo C.A."/>
            <person name="Heitman J."/>
        </authorList>
    </citation>
    <scope>NUCLEOTIDE SEQUENCE [LARGE SCALE GENOMIC DNA]</scope>
    <source>
        <strain evidence="2 3">PYCC6329</strain>
    </source>
</reference>
<feature type="compositionally biased region" description="Polar residues" evidence="1">
    <location>
        <begin position="323"/>
        <end position="338"/>
    </location>
</feature>
<feature type="compositionally biased region" description="Low complexity" evidence="1">
    <location>
        <begin position="1"/>
        <end position="14"/>
    </location>
</feature>
<feature type="compositionally biased region" description="Polar residues" evidence="1">
    <location>
        <begin position="534"/>
        <end position="545"/>
    </location>
</feature>
<feature type="region of interest" description="Disordered" evidence="1">
    <location>
        <begin position="115"/>
        <end position="144"/>
    </location>
</feature>
<feature type="compositionally biased region" description="Polar residues" evidence="1">
    <location>
        <begin position="15"/>
        <end position="24"/>
    </location>
</feature>
<protein>
    <recommendedName>
        <fullName evidence="4">Myb-like domain-containing protein</fullName>
    </recommendedName>
</protein>
<dbReference type="GeneID" id="91101113"/>
<evidence type="ECO:0000313" key="3">
    <source>
        <dbReference type="Proteomes" id="UP001358614"/>
    </source>
</evidence>
<dbReference type="EMBL" id="CP144089">
    <property type="protein sequence ID" value="WWD04241.1"/>
    <property type="molecule type" value="Genomic_DNA"/>
</dbReference>
<keyword evidence="3" id="KW-1185">Reference proteome</keyword>
<dbReference type="Proteomes" id="UP001358614">
    <property type="component" value="Chromosome 1"/>
</dbReference>
<proteinExistence type="predicted"/>
<feature type="region of interest" description="Disordered" evidence="1">
    <location>
        <begin position="323"/>
        <end position="350"/>
    </location>
</feature>
<organism evidence="2 3">
    <name type="scientific">Kwoniella europaea PYCC6329</name>
    <dbReference type="NCBI Taxonomy" id="1423913"/>
    <lineage>
        <taxon>Eukaryota</taxon>
        <taxon>Fungi</taxon>
        <taxon>Dikarya</taxon>
        <taxon>Basidiomycota</taxon>
        <taxon>Agaricomycotina</taxon>
        <taxon>Tremellomycetes</taxon>
        <taxon>Tremellales</taxon>
        <taxon>Cryptococcaceae</taxon>
        <taxon>Kwoniella</taxon>
    </lineage>
</organism>
<evidence type="ECO:0008006" key="4">
    <source>
        <dbReference type="Google" id="ProtNLM"/>
    </source>
</evidence>
<gene>
    <name evidence="2" type="ORF">V865_002309</name>
</gene>
<feature type="compositionally biased region" description="Polar residues" evidence="1">
    <location>
        <begin position="837"/>
        <end position="852"/>
    </location>
</feature>
<evidence type="ECO:0000256" key="1">
    <source>
        <dbReference type="SAM" id="MobiDB-lite"/>
    </source>
</evidence>
<dbReference type="AlphaFoldDB" id="A0AAX4KCG3"/>
<feature type="region of interest" description="Disordered" evidence="1">
    <location>
        <begin position="786"/>
        <end position="898"/>
    </location>
</feature>
<feature type="compositionally biased region" description="Polar residues" evidence="1">
    <location>
        <begin position="584"/>
        <end position="594"/>
    </location>
</feature>
<feature type="region of interest" description="Disordered" evidence="1">
    <location>
        <begin position="505"/>
        <end position="594"/>
    </location>
</feature>
<feature type="region of interest" description="Disordered" evidence="1">
    <location>
        <begin position="725"/>
        <end position="763"/>
    </location>
</feature>
<dbReference type="RefSeq" id="XP_066082208.1">
    <property type="nucleotide sequence ID" value="XM_066226111.1"/>
</dbReference>